<proteinExistence type="predicted"/>
<accession>A0A6G8IC72</accession>
<keyword evidence="2" id="KW-1185">Reference proteome</keyword>
<dbReference type="GO" id="GO:0000287">
    <property type="term" value="F:magnesium ion binding"/>
    <property type="evidence" value="ECO:0007669"/>
    <property type="project" value="InterPro"/>
</dbReference>
<dbReference type="KEGG" id="hcz:G9Q37_00845"/>
<organism evidence="1 2">
    <name type="scientific">Hydrogenophaga crocea</name>
    <dbReference type="NCBI Taxonomy" id="2716225"/>
    <lineage>
        <taxon>Bacteria</taxon>
        <taxon>Pseudomonadati</taxon>
        <taxon>Pseudomonadota</taxon>
        <taxon>Betaproteobacteria</taxon>
        <taxon>Burkholderiales</taxon>
        <taxon>Comamonadaceae</taxon>
        <taxon>Hydrogenophaga</taxon>
    </lineage>
</organism>
<sequence length="43" mass="4769">MDAGTGLLWEDDSQIVELTLRKDYDKTNPRIELIVLPVGAEPG</sequence>
<dbReference type="Pfam" id="PF05866">
    <property type="entry name" value="RusA"/>
    <property type="match status" value="1"/>
</dbReference>
<evidence type="ECO:0000313" key="1">
    <source>
        <dbReference type="EMBL" id="QIM50777.1"/>
    </source>
</evidence>
<dbReference type="Proteomes" id="UP000503162">
    <property type="component" value="Chromosome"/>
</dbReference>
<dbReference type="AlphaFoldDB" id="A0A6G8IC72"/>
<dbReference type="EMBL" id="CP049989">
    <property type="protein sequence ID" value="QIM50777.1"/>
    <property type="molecule type" value="Genomic_DNA"/>
</dbReference>
<dbReference type="GO" id="GO:0006310">
    <property type="term" value="P:DNA recombination"/>
    <property type="evidence" value="ECO:0007669"/>
    <property type="project" value="InterPro"/>
</dbReference>
<name>A0A6G8IC72_9BURK</name>
<dbReference type="InterPro" id="IPR008822">
    <property type="entry name" value="Endonuclease_RusA-like"/>
</dbReference>
<dbReference type="GO" id="GO:0006281">
    <property type="term" value="P:DNA repair"/>
    <property type="evidence" value="ECO:0007669"/>
    <property type="project" value="InterPro"/>
</dbReference>
<gene>
    <name evidence="1" type="ORF">G9Q37_00845</name>
</gene>
<protein>
    <submittedName>
        <fullName evidence="1">RusA family crossover junction endodeoxyribonuclease</fullName>
    </submittedName>
</protein>
<dbReference type="SUPFAM" id="SSF103084">
    <property type="entry name" value="Holliday junction resolvase RusA"/>
    <property type="match status" value="1"/>
</dbReference>
<dbReference type="InterPro" id="IPR036614">
    <property type="entry name" value="RusA-like_sf"/>
</dbReference>
<evidence type="ECO:0000313" key="2">
    <source>
        <dbReference type="Proteomes" id="UP000503162"/>
    </source>
</evidence>
<dbReference type="Gene3D" id="3.30.1330.70">
    <property type="entry name" value="Holliday junction resolvase RusA"/>
    <property type="match status" value="1"/>
</dbReference>
<reference evidence="1 2" key="1">
    <citation type="submission" date="2020-03" db="EMBL/GenBank/DDBJ databases">
        <title>Hydrogenophaga sp. nov. isolated from cyanobacterial mat.</title>
        <authorList>
            <person name="Thorat V."/>
            <person name="Kirdat K."/>
            <person name="Tiwarekar B."/>
            <person name="Costa E.D."/>
            <person name="Yadav A."/>
        </authorList>
    </citation>
    <scope>NUCLEOTIDE SEQUENCE [LARGE SCALE GENOMIC DNA]</scope>
    <source>
        <strain evidence="1 2">BA0156</strain>
    </source>
</reference>